<organism evidence="2 3">
    <name type="scientific">Campylobacter jejuni</name>
    <dbReference type="NCBI Taxonomy" id="197"/>
    <lineage>
        <taxon>Bacteria</taxon>
        <taxon>Pseudomonadati</taxon>
        <taxon>Campylobacterota</taxon>
        <taxon>Epsilonproteobacteria</taxon>
        <taxon>Campylobacterales</taxon>
        <taxon>Campylobacteraceae</taxon>
        <taxon>Campylobacter</taxon>
    </lineage>
</organism>
<feature type="transmembrane region" description="Helical" evidence="1">
    <location>
        <begin position="12"/>
        <end position="31"/>
    </location>
</feature>
<evidence type="ECO:0000313" key="2">
    <source>
        <dbReference type="EMBL" id="MCH3852765.1"/>
    </source>
</evidence>
<accession>A0AAW5EJ15</accession>
<keyword evidence="1" id="KW-0812">Transmembrane</keyword>
<reference evidence="2" key="1">
    <citation type="submission" date="2021-12" db="EMBL/GenBank/DDBJ databases">
        <title>Prevalence of phenicol resistance gene fexA in Campylobacter isolated from poultry supply chain.</title>
        <authorList>
            <person name="Tang B."/>
            <person name="Zheng X."/>
            <person name="Lin J."/>
            <person name="Lin R."/>
            <person name="Yang H."/>
            <person name="Shen Z."/>
            <person name="Xia F."/>
        </authorList>
    </citation>
    <scope>NUCLEOTIDE SEQUENCE</scope>
    <source>
        <strain evidence="2">CJHN2011004</strain>
    </source>
</reference>
<dbReference type="AlphaFoldDB" id="A0AAW5EJ15"/>
<keyword evidence="1" id="KW-0472">Membrane</keyword>
<dbReference type="EMBL" id="JAJUOL010000373">
    <property type="protein sequence ID" value="MCH3852765.1"/>
    <property type="molecule type" value="Genomic_DNA"/>
</dbReference>
<evidence type="ECO:0000256" key="1">
    <source>
        <dbReference type="SAM" id="Phobius"/>
    </source>
</evidence>
<keyword evidence="1" id="KW-1133">Transmembrane helix</keyword>
<evidence type="ECO:0000313" key="3">
    <source>
        <dbReference type="Proteomes" id="UP001199644"/>
    </source>
</evidence>
<feature type="transmembrane region" description="Helical" evidence="1">
    <location>
        <begin position="43"/>
        <end position="61"/>
    </location>
</feature>
<sequence length="63" mass="6763">LILPIMNELTLAITFAVVAGIMVFISFDELLPAAKTYDKAHDSLYGLVLGMAVMAVSLILLNP</sequence>
<feature type="non-terminal residue" evidence="2">
    <location>
        <position position="1"/>
    </location>
</feature>
<gene>
    <name evidence="2" type="ORF">LZC39_11760</name>
</gene>
<comment type="caution">
    <text evidence="2">The sequence shown here is derived from an EMBL/GenBank/DDBJ whole genome shotgun (WGS) entry which is preliminary data.</text>
</comment>
<proteinExistence type="predicted"/>
<name>A0AAW5EJ15_CAMJU</name>
<dbReference type="Proteomes" id="UP001199644">
    <property type="component" value="Unassembled WGS sequence"/>
</dbReference>
<protein>
    <submittedName>
        <fullName evidence="2">Zinc transporter ZupT</fullName>
    </submittedName>
</protein>